<gene>
    <name evidence="5" type="primary">rpmC</name>
    <name evidence="7" type="ORF">DP065_00690</name>
</gene>
<accession>A0A2Z4NCS0</accession>
<evidence type="ECO:0000256" key="4">
    <source>
        <dbReference type="ARBA" id="ARBA00035204"/>
    </source>
</evidence>
<dbReference type="RefSeq" id="WP_033178802.1">
    <property type="nucleotide sequence ID" value="NZ_CP030140.1"/>
</dbReference>
<dbReference type="GO" id="GO:0003735">
    <property type="term" value="F:structural constituent of ribosome"/>
    <property type="evidence" value="ECO:0007669"/>
    <property type="project" value="InterPro"/>
</dbReference>
<evidence type="ECO:0000256" key="6">
    <source>
        <dbReference type="SAM" id="Coils"/>
    </source>
</evidence>
<dbReference type="NCBIfam" id="TIGR00012">
    <property type="entry name" value="L29"/>
    <property type="match status" value="1"/>
</dbReference>
<dbReference type="HAMAP" id="MF_00374">
    <property type="entry name" value="Ribosomal_uL29"/>
    <property type="match status" value="1"/>
</dbReference>
<dbReference type="InterPro" id="IPR001854">
    <property type="entry name" value="Ribosomal_uL29"/>
</dbReference>
<dbReference type="PANTHER" id="PTHR10916">
    <property type="entry name" value="60S RIBOSOMAL PROTEIN L35/50S RIBOSOMAL PROTEIN L29"/>
    <property type="match status" value="1"/>
</dbReference>
<sequence length="69" mass="8025">MSYSELTKKSIKELNTLLEELRAELFSLKFKNTTRELDQTHKISLVKKDIARTLTAINMKKQEAKKGDK</sequence>
<protein>
    <recommendedName>
        <fullName evidence="4 5">Large ribosomal subunit protein uL29</fullName>
    </recommendedName>
</protein>
<keyword evidence="8" id="KW-1185">Reference proteome</keyword>
<dbReference type="Gene3D" id="1.10.287.310">
    <property type="match status" value="1"/>
</dbReference>
<dbReference type="AlphaFoldDB" id="A0A2Z4NCS0"/>
<keyword evidence="6" id="KW-0175">Coiled coil</keyword>
<evidence type="ECO:0000256" key="3">
    <source>
        <dbReference type="ARBA" id="ARBA00023274"/>
    </source>
</evidence>
<dbReference type="GO" id="GO:0006412">
    <property type="term" value="P:translation"/>
    <property type="evidence" value="ECO:0007669"/>
    <property type="project" value="UniProtKB-UniRule"/>
</dbReference>
<name>A0A2Z4NCS0_9BACT</name>
<feature type="coiled-coil region" evidence="6">
    <location>
        <begin position="4"/>
        <end position="31"/>
    </location>
</feature>
<dbReference type="KEGG" id="mane:DP065_00690"/>
<dbReference type="InterPro" id="IPR036049">
    <property type="entry name" value="Ribosomal_uL29_sf"/>
</dbReference>
<evidence type="ECO:0000313" key="7">
    <source>
        <dbReference type="EMBL" id="AWX69275.1"/>
    </source>
</evidence>
<comment type="similarity">
    <text evidence="1 5">Belongs to the universal ribosomal protein uL29 family.</text>
</comment>
<dbReference type="SUPFAM" id="SSF46561">
    <property type="entry name" value="Ribosomal protein L29 (L29p)"/>
    <property type="match status" value="1"/>
</dbReference>
<evidence type="ECO:0000256" key="5">
    <source>
        <dbReference type="HAMAP-Rule" id="MF_00374"/>
    </source>
</evidence>
<organism evidence="7 8">
    <name type="scientific">[Mycoplasma] anseris</name>
    <dbReference type="NCBI Taxonomy" id="92400"/>
    <lineage>
        <taxon>Bacteria</taxon>
        <taxon>Bacillati</taxon>
        <taxon>Mycoplasmatota</taxon>
        <taxon>Mycoplasmoidales</taxon>
        <taxon>Metamycoplasmataceae</taxon>
        <taxon>Metamycoplasma</taxon>
    </lineage>
</organism>
<reference evidence="8" key="1">
    <citation type="submission" date="2018-06" db="EMBL/GenBank/DDBJ databases">
        <title>Complete genome sequences of Mycoplasma anatis, M. anseris and M. cloacale type strains.</title>
        <authorList>
            <person name="Grozner D."/>
            <person name="Forro B."/>
            <person name="Sulyok K.M."/>
            <person name="Marton S."/>
            <person name="Kreizinger Z."/>
            <person name="Banyai K."/>
            <person name="Gyuranecz M."/>
        </authorList>
    </citation>
    <scope>NUCLEOTIDE SEQUENCE [LARGE SCALE GENOMIC DNA]</scope>
    <source>
        <strain evidence="8">ATCC 49234</strain>
    </source>
</reference>
<keyword evidence="3 5" id="KW-0687">Ribonucleoprotein</keyword>
<dbReference type="EMBL" id="CP030140">
    <property type="protein sequence ID" value="AWX69275.1"/>
    <property type="molecule type" value="Genomic_DNA"/>
</dbReference>
<evidence type="ECO:0000313" key="8">
    <source>
        <dbReference type="Proteomes" id="UP000250218"/>
    </source>
</evidence>
<evidence type="ECO:0000256" key="2">
    <source>
        <dbReference type="ARBA" id="ARBA00022980"/>
    </source>
</evidence>
<dbReference type="InterPro" id="IPR050063">
    <property type="entry name" value="Ribosomal_protein_uL29"/>
</dbReference>
<keyword evidence="2 5" id="KW-0689">Ribosomal protein</keyword>
<dbReference type="PANTHER" id="PTHR10916:SF0">
    <property type="entry name" value="LARGE RIBOSOMAL SUBUNIT PROTEIN UL29C"/>
    <property type="match status" value="1"/>
</dbReference>
<proteinExistence type="inferred from homology"/>
<dbReference type="CDD" id="cd00427">
    <property type="entry name" value="Ribosomal_L29_HIP"/>
    <property type="match status" value="1"/>
</dbReference>
<dbReference type="Pfam" id="PF00831">
    <property type="entry name" value="Ribosomal_L29"/>
    <property type="match status" value="1"/>
</dbReference>
<dbReference type="Proteomes" id="UP000250218">
    <property type="component" value="Chromosome"/>
</dbReference>
<evidence type="ECO:0000256" key="1">
    <source>
        <dbReference type="ARBA" id="ARBA00009254"/>
    </source>
</evidence>
<dbReference type="GO" id="GO:0022625">
    <property type="term" value="C:cytosolic large ribosomal subunit"/>
    <property type="evidence" value="ECO:0007669"/>
    <property type="project" value="TreeGrafter"/>
</dbReference>